<reference evidence="2 5" key="1">
    <citation type="submission" date="2016-08" db="EMBL/GenBank/DDBJ databases">
        <title>Candidatus Dactylopiibacterium carminicum genome sequence.</title>
        <authorList>
            <person name="Ramirez-Puebla S.T."/>
            <person name="Ormeno-Orrillo E."/>
            <person name="Vera-Ponce De Leon A."/>
            <person name="Luis L."/>
            <person name="Sanchez-Flores A."/>
            <person name="Monica R."/>
            <person name="Martinez-Romero E."/>
        </authorList>
    </citation>
    <scope>NUCLEOTIDE SEQUENCE [LARGE SCALE GENOMIC DNA]</scope>
    <source>
        <strain evidence="2">END1</strain>
    </source>
</reference>
<evidence type="ECO:0000313" key="3">
    <source>
        <dbReference type="EMBL" id="PAS93032.1"/>
    </source>
</evidence>
<sequence>MKPRFWVAALLCLASIGAHAHGYTAGKIRIDHPWARATAPGAPTGAGFMKIDNGGSADCLLSASAEVAEAVELHTMKMDGNVMRMDKLENGVPLPAGSNTELKPGGMHIMFIGLRQAFKEGDRFPLKLKFEKAGEVTVEIKVEGMGAMPQMHEHAGH</sequence>
<dbReference type="PANTHER" id="PTHR36302:SF1">
    <property type="entry name" value="COPPER CHAPERONE PCU(A)C"/>
    <property type="match status" value="1"/>
</dbReference>
<dbReference type="Pfam" id="PF04314">
    <property type="entry name" value="PCuAC"/>
    <property type="match status" value="1"/>
</dbReference>
<keyword evidence="1" id="KW-0732">Signal</keyword>
<dbReference type="PANTHER" id="PTHR36302">
    <property type="entry name" value="BLR7088 PROTEIN"/>
    <property type="match status" value="1"/>
</dbReference>
<dbReference type="AlphaFoldDB" id="A0A272ESE7"/>
<comment type="caution">
    <text evidence="3">The sequence shown here is derived from an EMBL/GenBank/DDBJ whole genome shotgun (WGS) entry which is preliminary data.</text>
</comment>
<organism evidence="3 4">
    <name type="scientific">Candidatus Dactylopiibacterium carminicum</name>
    <dbReference type="NCBI Taxonomy" id="857335"/>
    <lineage>
        <taxon>Bacteria</taxon>
        <taxon>Pseudomonadati</taxon>
        <taxon>Pseudomonadota</taxon>
        <taxon>Betaproteobacteria</taxon>
        <taxon>Rhodocyclales</taxon>
        <taxon>Rhodocyclaceae</taxon>
        <taxon>Candidatus Dactylopiibacterium</taxon>
    </lineage>
</organism>
<dbReference type="EMBL" id="NMRN01000024">
    <property type="protein sequence ID" value="PAS93032.1"/>
    <property type="molecule type" value="Genomic_DNA"/>
</dbReference>
<dbReference type="InterPro" id="IPR036182">
    <property type="entry name" value="PCuAC_sf"/>
</dbReference>
<dbReference type="Proteomes" id="UP000216107">
    <property type="component" value="Unassembled WGS sequence"/>
</dbReference>
<dbReference type="InterPro" id="IPR058248">
    <property type="entry name" value="Lxx211020-like"/>
</dbReference>
<dbReference type="Proteomes" id="UP000623509">
    <property type="component" value="Unassembled WGS sequence"/>
</dbReference>
<accession>A0A272ESE7</accession>
<dbReference type="Gene3D" id="2.60.40.1890">
    <property type="entry name" value="PCu(A)C copper chaperone"/>
    <property type="match status" value="1"/>
</dbReference>
<proteinExistence type="predicted"/>
<protein>
    <submittedName>
        <fullName evidence="2">Copper chaperone PCu(A)C</fullName>
    </submittedName>
</protein>
<evidence type="ECO:0000313" key="4">
    <source>
        <dbReference type="Proteomes" id="UP000216107"/>
    </source>
</evidence>
<evidence type="ECO:0000256" key="1">
    <source>
        <dbReference type="SAM" id="SignalP"/>
    </source>
</evidence>
<feature type="signal peptide" evidence="1">
    <location>
        <begin position="1"/>
        <end position="20"/>
    </location>
</feature>
<dbReference type="SUPFAM" id="SSF110087">
    <property type="entry name" value="DR1885-like metal-binding protein"/>
    <property type="match status" value="1"/>
</dbReference>
<keyword evidence="5" id="KW-1185">Reference proteome</keyword>
<name>A0A272ESE7_9RHOO</name>
<evidence type="ECO:0000313" key="2">
    <source>
        <dbReference type="EMBL" id="KAF7599027.1"/>
    </source>
</evidence>
<dbReference type="InterPro" id="IPR007410">
    <property type="entry name" value="LpqE-like"/>
</dbReference>
<evidence type="ECO:0000313" key="5">
    <source>
        <dbReference type="Proteomes" id="UP000623509"/>
    </source>
</evidence>
<reference evidence="3 4" key="2">
    <citation type="submission" date="2017-07" db="EMBL/GenBank/DDBJ databases">
        <title>Candidatus Dactylopiibacterium carminicum, a nitrogen-fixing symbiont of the cochineal insect Dactylopius coccus and Dactylopius opuntiae (Hemiptera: Coccoidea: Dactylopiidae).</title>
        <authorList>
            <person name="Vera A."/>
        </authorList>
    </citation>
    <scope>NUCLEOTIDE SEQUENCE [LARGE SCALE GENOMIC DNA]</scope>
    <source>
        <strain evidence="3 4">NFDCM</strain>
    </source>
</reference>
<dbReference type="OrthoDB" id="9796962at2"/>
<gene>
    <name evidence="2" type="ORF">BGI27_10150</name>
    <name evidence="3" type="ORF">CGU29_09235</name>
</gene>
<dbReference type="EMBL" id="MDUX01000030">
    <property type="protein sequence ID" value="KAF7599027.1"/>
    <property type="molecule type" value="Genomic_DNA"/>
</dbReference>
<feature type="chain" id="PRO_5012967401" evidence="1">
    <location>
        <begin position="21"/>
        <end position="157"/>
    </location>
</feature>
<dbReference type="RefSeq" id="WP_095524769.1">
    <property type="nucleotide sequence ID" value="NZ_MDUX01000030.1"/>
</dbReference>